<dbReference type="EMBL" id="JBBHLI010000009">
    <property type="protein sequence ID" value="MEK9502136.1"/>
    <property type="molecule type" value="Genomic_DNA"/>
</dbReference>
<dbReference type="Pfam" id="PF11969">
    <property type="entry name" value="DcpS_C"/>
    <property type="match status" value="1"/>
</dbReference>
<evidence type="ECO:0000259" key="2">
    <source>
        <dbReference type="PROSITE" id="PS51084"/>
    </source>
</evidence>
<proteinExistence type="predicted"/>
<dbReference type="PANTHER" id="PTHR23089">
    <property type="entry name" value="HISTIDINE TRIAD HIT PROTEIN"/>
    <property type="match status" value="1"/>
</dbReference>
<dbReference type="InterPro" id="IPR019808">
    <property type="entry name" value="Histidine_triad_CS"/>
</dbReference>
<dbReference type="CDD" id="cd01276">
    <property type="entry name" value="PKCI_related"/>
    <property type="match status" value="1"/>
</dbReference>
<dbReference type="InterPro" id="IPR036265">
    <property type="entry name" value="HIT-like_sf"/>
</dbReference>
<dbReference type="PRINTS" id="PR00332">
    <property type="entry name" value="HISTRIAD"/>
</dbReference>
<sequence>MTTATDCLFCRIASGAIPSTRVYESDDIVAFRDIDPKAPTHVLVIPREHIVSLDHLEPRHAELVGRMHLAAANIARDEGLDDGWRAVVNVGEGGGQTVFHLHLHLLGGRSLTWPPG</sequence>
<name>A0ABU9EBM4_9BACT</name>
<feature type="domain" description="HIT" evidence="2">
    <location>
        <begin position="8"/>
        <end position="116"/>
    </location>
</feature>
<dbReference type="InterPro" id="IPR001310">
    <property type="entry name" value="Histidine_triad_HIT"/>
</dbReference>
<protein>
    <submittedName>
        <fullName evidence="3">Histidine triad nucleotide-binding protein</fullName>
    </submittedName>
</protein>
<organism evidence="3 4">
    <name type="scientific">Gaopeijia maritima</name>
    <dbReference type="NCBI Taxonomy" id="3119007"/>
    <lineage>
        <taxon>Bacteria</taxon>
        <taxon>Pseudomonadati</taxon>
        <taxon>Gemmatimonadota</taxon>
        <taxon>Longimicrobiia</taxon>
        <taxon>Gaopeijiales</taxon>
        <taxon>Gaopeijiaceae</taxon>
        <taxon>Gaopeijia</taxon>
    </lineage>
</organism>
<comment type="caution">
    <text evidence="3">The sequence shown here is derived from an EMBL/GenBank/DDBJ whole genome shotgun (WGS) entry which is preliminary data.</text>
</comment>
<feature type="short sequence motif" description="Histidine triad motif" evidence="1">
    <location>
        <begin position="100"/>
        <end position="104"/>
    </location>
</feature>
<dbReference type="InterPro" id="IPR011146">
    <property type="entry name" value="HIT-like"/>
</dbReference>
<keyword evidence="4" id="KW-1185">Reference proteome</keyword>
<dbReference type="PROSITE" id="PS00892">
    <property type="entry name" value="HIT_1"/>
    <property type="match status" value="1"/>
</dbReference>
<evidence type="ECO:0000313" key="3">
    <source>
        <dbReference type="EMBL" id="MEK9502136.1"/>
    </source>
</evidence>
<reference evidence="3 4" key="1">
    <citation type="submission" date="2024-02" db="EMBL/GenBank/DDBJ databases">
        <title>A novel Gemmatimonadota bacterium.</title>
        <authorList>
            <person name="Du Z.-J."/>
            <person name="Ye Y.-Q."/>
        </authorList>
    </citation>
    <scope>NUCLEOTIDE SEQUENCE [LARGE SCALE GENOMIC DNA]</scope>
    <source>
        <strain evidence="3 4">DH-20</strain>
    </source>
</reference>
<dbReference type="SUPFAM" id="SSF54197">
    <property type="entry name" value="HIT-like"/>
    <property type="match status" value="1"/>
</dbReference>
<dbReference type="RefSeq" id="WP_405276658.1">
    <property type="nucleotide sequence ID" value="NZ_CP144380.1"/>
</dbReference>
<evidence type="ECO:0000256" key="1">
    <source>
        <dbReference type="PROSITE-ProRule" id="PRU00464"/>
    </source>
</evidence>
<gene>
    <name evidence="3" type="ORF">WI372_14180</name>
</gene>
<evidence type="ECO:0000313" key="4">
    <source>
        <dbReference type="Proteomes" id="UP001484239"/>
    </source>
</evidence>
<dbReference type="Gene3D" id="3.30.428.10">
    <property type="entry name" value="HIT-like"/>
    <property type="match status" value="1"/>
</dbReference>
<dbReference type="Proteomes" id="UP001484239">
    <property type="component" value="Unassembled WGS sequence"/>
</dbReference>
<dbReference type="PROSITE" id="PS51084">
    <property type="entry name" value="HIT_2"/>
    <property type="match status" value="1"/>
</dbReference>
<accession>A0ABU9EBM4</accession>